<evidence type="ECO:0000256" key="1">
    <source>
        <dbReference type="SAM" id="MobiDB-lite"/>
    </source>
</evidence>
<feature type="region of interest" description="Disordered" evidence="1">
    <location>
        <begin position="38"/>
        <end position="118"/>
    </location>
</feature>
<dbReference type="AlphaFoldDB" id="A0A075FIE9"/>
<dbReference type="EMBL" id="KF900327">
    <property type="protein sequence ID" value="AIE91069.1"/>
    <property type="molecule type" value="Genomic_DNA"/>
</dbReference>
<organism evidence="2">
    <name type="scientific">uncultured marine group II/III euryarchaeote AD1000_105_G07</name>
    <dbReference type="NCBI Taxonomy" id="1457714"/>
    <lineage>
        <taxon>Archaea</taxon>
        <taxon>Methanobacteriati</taxon>
        <taxon>Methanobacteriota</taxon>
        <taxon>environmental samples</taxon>
    </lineage>
</organism>
<reference evidence="2" key="1">
    <citation type="journal article" date="2014" name="Genome Biol. Evol.">
        <title>Pangenome evidence for extensive interdomain horizontal transfer affecting lineage core and shell genes in uncultured planktonic thaumarchaeota and euryarchaeota.</title>
        <authorList>
            <person name="Deschamps P."/>
            <person name="Zivanovic Y."/>
            <person name="Moreira D."/>
            <person name="Rodriguez-Valera F."/>
            <person name="Lopez-Garcia P."/>
        </authorList>
    </citation>
    <scope>NUCLEOTIDE SEQUENCE</scope>
</reference>
<feature type="compositionally biased region" description="Basic and acidic residues" evidence="1">
    <location>
        <begin position="99"/>
        <end position="109"/>
    </location>
</feature>
<sequence length="156" mass="16807">MAQLPDDVLAELSAMDDYDRTLAYDRIGRQHNLSAEQVEAQLKSHQQSGLQSAAPSGEYDPTASAGEYDPSPQAAYDPTGQAPPADAAPVGASPNYLQDAHRYRVRYDPSQDGQSRQAQIDQAIMCPNCGAPLGIPAIRPIKVTCPNCMTESTFKN</sequence>
<accession>A0A075FIE9</accession>
<name>A0A075FIE9_9EURY</name>
<protein>
    <submittedName>
        <fullName evidence="2">Uncharacterized protein</fullName>
    </submittedName>
</protein>
<evidence type="ECO:0000313" key="2">
    <source>
        <dbReference type="EMBL" id="AIE91069.1"/>
    </source>
</evidence>
<feature type="compositionally biased region" description="Polar residues" evidence="1">
    <location>
        <begin position="43"/>
        <end position="54"/>
    </location>
</feature>
<proteinExistence type="predicted"/>